<accession>A0A0G0Z9C3</accession>
<dbReference type="Proteomes" id="UP000033869">
    <property type="component" value="Unassembled WGS sequence"/>
</dbReference>
<feature type="modified residue" description="4-aspartylphosphate" evidence="2">
    <location>
        <position position="50"/>
    </location>
</feature>
<dbReference type="PANTHER" id="PTHR44591:SF3">
    <property type="entry name" value="RESPONSE REGULATORY DOMAIN-CONTAINING PROTEIN"/>
    <property type="match status" value="1"/>
</dbReference>
<dbReference type="InterPro" id="IPR001789">
    <property type="entry name" value="Sig_transdc_resp-reg_receiver"/>
</dbReference>
<dbReference type="InterPro" id="IPR011006">
    <property type="entry name" value="CheY-like_superfamily"/>
</dbReference>
<proteinExistence type="predicted"/>
<dbReference type="SMART" id="SM00448">
    <property type="entry name" value="REC"/>
    <property type="match status" value="1"/>
</dbReference>
<organism evidence="4 5">
    <name type="scientific">candidate division CPR2 bacterium GW2011_GWC1_41_48</name>
    <dbReference type="NCBI Taxonomy" id="1618344"/>
    <lineage>
        <taxon>Bacteria</taxon>
        <taxon>Bacteria division CPR2</taxon>
    </lineage>
</organism>
<name>A0A0G0Z9C3_UNCC2</name>
<gene>
    <name evidence="4" type="ORF">UU65_C0001G0018</name>
</gene>
<comment type="caution">
    <text evidence="4">The sequence shown here is derived from an EMBL/GenBank/DDBJ whole genome shotgun (WGS) entry which is preliminary data.</text>
</comment>
<evidence type="ECO:0000313" key="4">
    <source>
        <dbReference type="EMBL" id="KKS09613.1"/>
    </source>
</evidence>
<dbReference type="EMBL" id="LCBL01000001">
    <property type="protein sequence ID" value="KKS09613.1"/>
    <property type="molecule type" value="Genomic_DNA"/>
</dbReference>
<evidence type="ECO:0000256" key="1">
    <source>
        <dbReference type="ARBA" id="ARBA00022553"/>
    </source>
</evidence>
<dbReference type="AlphaFoldDB" id="A0A0G0Z9C3"/>
<evidence type="ECO:0000259" key="3">
    <source>
        <dbReference type="PROSITE" id="PS50110"/>
    </source>
</evidence>
<feature type="domain" description="Response regulatory" evidence="3">
    <location>
        <begin position="1"/>
        <end position="117"/>
    </location>
</feature>
<protein>
    <submittedName>
        <fullName evidence="4">Response regulator</fullName>
    </submittedName>
</protein>
<reference evidence="4 5" key="1">
    <citation type="journal article" date="2015" name="Nature">
        <title>rRNA introns, odd ribosomes, and small enigmatic genomes across a large radiation of phyla.</title>
        <authorList>
            <person name="Brown C.T."/>
            <person name="Hug L.A."/>
            <person name="Thomas B.C."/>
            <person name="Sharon I."/>
            <person name="Castelle C.J."/>
            <person name="Singh A."/>
            <person name="Wilkins M.J."/>
            <person name="Williams K.H."/>
            <person name="Banfield J.F."/>
        </authorList>
    </citation>
    <scope>NUCLEOTIDE SEQUENCE [LARGE SCALE GENOMIC DNA]</scope>
</reference>
<dbReference type="GO" id="GO:0000160">
    <property type="term" value="P:phosphorelay signal transduction system"/>
    <property type="evidence" value="ECO:0007669"/>
    <property type="project" value="InterPro"/>
</dbReference>
<evidence type="ECO:0000313" key="5">
    <source>
        <dbReference type="Proteomes" id="UP000033869"/>
    </source>
</evidence>
<dbReference type="PANTHER" id="PTHR44591">
    <property type="entry name" value="STRESS RESPONSE REGULATOR PROTEIN 1"/>
    <property type="match status" value="1"/>
</dbReference>
<keyword evidence="1 2" id="KW-0597">Phosphoprotein</keyword>
<sequence>MLVVDDQYFIRDTFKKHLENFKDIEVIEAANGDEALGKMLVVKPDLILLDLVMPNKDGLTVLKEMRDDVVAREIPVIVISSHAAKEVMDTAKGYGAKEFIDKTQLNNSDFMGVVLKYLGM</sequence>
<dbReference type="Gene3D" id="3.40.50.2300">
    <property type="match status" value="1"/>
</dbReference>
<dbReference type="Pfam" id="PF00072">
    <property type="entry name" value="Response_reg"/>
    <property type="match status" value="1"/>
</dbReference>
<dbReference type="PROSITE" id="PS50110">
    <property type="entry name" value="RESPONSE_REGULATORY"/>
    <property type="match status" value="1"/>
</dbReference>
<dbReference type="InterPro" id="IPR050595">
    <property type="entry name" value="Bact_response_regulator"/>
</dbReference>
<evidence type="ECO:0000256" key="2">
    <source>
        <dbReference type="PROSITE-ProRule" id="PRU00169"/>
    </source>
</evidence>
<dbReference type="SUPFAM" id="SSF52172">
    <property type="entry name" value="CheY-like"/>
    <property type="match status" value="1"/>
</dbReference>